<dbReference type="AlphaFoldDB" id="A0A380K1A5"/>
<dbReference type="Proteomes" id="UP000254924">
    <property type="component" value="Unassembled WGS sequence"/>
</dbReference>
<dbReference type="EMBL" id="UHFN01000002">
    <property type="protein sequence ID" value="SUN57956.1"/>
    <property type="molecule type" value="Genomic_DNA"/>
</dbReference>
<organism evidence="1 2">
    <name type="scientific">Streptococcus hyointestinalis</name>
    <dbReference type="NCBI Taxonomy" id="1337"/>
    <lineage>
        <taxon>Bacteria</taxon>
        <taxon>Bacillati</taxon>
        <taxon>Bacillota</taxon>
        <taxon>Bacilli</taxon>
        <taxon>Lactobacillales</taxon>
        <taxon>Streptococcaceae</taxon>
        <taxon>Streptococcus</taxon>
    </lineage>
</organism>
<keyword evidence="2" id="KW-1185">Reference proteome</keyword>
<proteinExistence type="predicted"/>
<protein>
    <submittedName>
        <fullName evidence="1">Uncharacterized protein</fullName>
    </submittedName>
</protein>
<reference evidence="1 2" key="1">
    <citation type="submission" date="2018-06" db="EMBL/GenBank/DDBJ databases">
        <authorList>
            <consortium name="Pathogen Informatics"/>
            <person name="Doyle S."/>
        </authorList>
    </citation>
    <scope>NUCLEOTIDE SEQUENCE [LARGE SCALE GENOMIC DNA]</scope>
    <source>
        <strain evidence="1 2">NCTC12224</strain>
    </source>
</reference>
<gene>
    <name evidence="1" type="ORF">NCTC12224_00033</name>
</gene>
<sequence>MGNFVDIICDNQDGSLLFLNIDDIARLSYDFCYIVVKTPLPDGRHIINLSIEEFDRVVKVIRRMKVTQGN</sequence>
<name>A0A380K1A5_9STRE</name>
<accession>A0A380K1A5</accession>
<evidence type="ECO:0000313" key="2">
    <source>
        <dbReference type="Proteomes" id="UP000254924"/>
    </source>
</evidence>
<evidence type="ECO:0000313" key="1">
    <source>
        <dbReference type="EMBL" id="SUN57956.1"/>
    </source>
</evidence>